<proteinExistence type="predicted"/>
<reference evidence="2" key="1">
    <citation type="submission" date="2023-07" db="EMBL/GenBank/DDBJ databases">
        <authorList>
            <consortium name="AG Swart"/>
            <person name="Singh M."/>
            <person name="Singh A."/>
            <person name="Seah K."/>
            <person name="Emmerich C."/>
        </authorList>
    </citation>
    <scope>NUCLEOTIDE SEQUENCE</scope>
    <source>
        <strain evidence="2">DP1</strain>
    </source>
</reference>
<evidence type="ECO:0000313" key="2">
    <source>
        <dbReference type="EMBL" id="CAI2372137.1"/>
    </source>
</evidence>
<feature type="transmembrane region" description="Helical" evidence="1">
    <location>
        <begin position="21"/>
        <end position="43"/>
    </location>
</feature>
<keyword evidence="3" id="KW-1185">Reference proteome</keyword>
<dbReference type="Proteomes" id="UP001295684">
    <property type="component" value="Unassembled WGS sequence"/>
</dbReference>
<keyword evidence="1" id="KW-0472">Membrane</keyword>
<organism evidence="2 3">
    <name type="scientific">Euplotes crassus</name>
    <dbReference type="NCBI Taxonomy" id="5936"/>
    <lineage>
        <taxon>Eukaryota</taxon>
        <taxon>Sar</taxon>
        <taxon>Alveolata</taxon>
        <taxon>Ciliophora</taxon>
        <taxon>Intramacronucleata</taxon>
        <taxon>Spirotrichea</taxon>
        <taxon>Hypotrichia</taxon>
        <taxon>Euplotida</taxon>
        <taxon>Euplotidae</taxon>
        <taxon>Moneuplotes</taxon>
    </lineage>
</organism>
<dbReference type="EMBL" id="CAMPGE010013398">
    <property type="protein sequence ID" value="CAI2372137.1"/>
    <property type="molecule type" value="Genomic_DNA"/>
</dbReference>
<comment type="caution">
    <text evidence="2">The sequence shown here is derived from an EMBL/GenBank/DDBJ whole genome shotgun (WGS) entry which is preliminary data.</text>
</comment>
<gene>
    <name evidence="2" type="ORF">ECRASSUSDP1_LOCUS13465</name>
</gene>
<evidence type="ECO:0000313" key="3">
    <source>
        <dbReference type="Proteomes" id="UP001295684"/>
    </source>
</evidence>
<keyword evidence="1" id="KW-0812">Transmembrane</keyword>
<evidence type="ECO:0000256" key="1">
    <source>
        <dbReference type="SAM" id="Phobius"/>
    </source>
</evidence>
<protein>
    <submittedName>
        <fullName evidence="2">Uncharacterized protein</fullName>
    </submittedName>
</protein>
<name>A0AAD1UNQ0_EUPCR</name>
<dbReference type="AlphaFoldDB" id="A0AAD1UNQ0"/>
<sequence>MSSSRIFKGKTKIHKLLHGTLSVGNTVVVAFKTNLTAMAIFVWKFEEKYLDFVPNFC</sequence>
<keyword evidence="1" id="KW-1133">Transmembrane helix</keyword>
<accession>A0AAD1UNQ0</accession>